<gene>
    <name evidence="1" type="ORF">DWB68_13305</name>
</gene>
<evidence type="ECO:0000313" key="1">
    <source>
        <dbReference type="EMBL" id="RII41313.1"/>
    </source>
</evidence>
<sequence>MPADSLTVTTTPAGQPLRLIWRGHTWRVAARPVRYYKRRAWWAEESRAAKGARAGLVDTEVWRLQVQLGTRGELRTIEAIRDQVTGRWYTEEPAAQAS</sequence>
<dbReference type="EMBL" id="QQXK01000030">
    <property type="protein sequence ID" value="RII41313.1"/>
    <property type="molecule type" value="Genomic_DNA"/>
</dbReference>
<keyword evidence="2" id="KW-1185">Reference proteome</keyword>
<accession>A0A399J729</accession>
<comment type="caution">
    <text evidence="1">The sequence shown here is derived from an EMBL/GenBank/DDBJ whole genome shotgun (WGS) entry which is preliminary data.</text>
</comment>
<name>A0A399J729_9MICC</name>
<dbReference type="AlphaFoldDB" id="A0A399J729"/>
<dbReference type="Proteomes" id="UP000265419">
    <property type="component" value="Unassembled WGS sequence"/>
</dbReference>
<evidence type="ECO:0000313" key="2">
    <source>
        <dbReference type="Proteomes" id="UP000265419"/>
    </source>
</evidence>
<reference evidence="1 2" key="1">
    <citation type="submission" date="2018-07" db="EMBL/GenBank/DDBJ databases">
        <title>Arthrobacter sp. nov., isolated from raw cow's milk with high bacterial count.</title>
        <authorList>
            <person name="Hahne J."/>
            <person name="Isele D."/>
            <person name="Lipski A."/>
        </authorList>
    </citation>
    <scope>NUCLEOTIDE SEQUENCE [LARGE SCALE GENOMIC DNA]</scope>
    <source>
        <strain evidence="1 2">JZ R-35</strain>
    </source>
</reference>
<protein>
    <submittedName>
        <fullName evidence="1">Uncharacterized protein</fullName>
    </submittedName>
</protein>
<organism evidence="1 2">
    <name type="scientific">Galactobacter valiniphilus</name>
    <dbReference type="NCBI Taxonomy" id="2676122"/>
    <lineage>
        <taxon>Bacteria</taxon>
        <taxon>Bacillati</taxon>
        <taxon>Actinomycetota</taxon>
        <taxon>Actinomycetes</taxon>
        <taxon>Micrococcales</taxon>
        <taxon>Micrococcaceae</taxon>
        <taxon>Galactobacter</taxon>
    </lineage>
</organism>
<proteinExistence type="predicted"/>
<dbReference type="RefSeq" id="WP_119425627.1">
    <property type="nucleotide sequence ID" value="NZ_QQXK01000030.1"/>
</dbReference>